<evidence type="ECO:0000313" key="4">
    <source>
        <dbReference type="Proteomes" id="UP001610432"/>
    </source>
</evidence>
<sequence length="297" mass="33177">MESPVFFETCWGILSTIGIFLVFASVSVILITNNGALNFVPLVVSASCAIANGLCYYAYYTRGPPKSGLVVASIFADIFWMIQEVGLSFYNYQILKHILRHRARTLFLVVFWALIVAIVGIRITITVSRATQLADGDLAHQKTVNHLHTGYFVSIALLETWSAVFLIRQMARARFRSPQSSSVGGVFQYLLRSAELRLATLCCIGISRAVTYSSQEYQQKATTVASQVDRFVYTVECLFPVIFLLDILGAKRYRQNNVILEPSSVDLENSSALHHPHWISSSPPKSRDTTSDQVQRP</sequence>
<dbReference type="RefSeq" id="XP_070881792.1">
    <property type="nucleotide sequence ID" value="XM_071033828.1"/>
</dbReference>
<protein>
    <submittedName>
        <fullName evidence="3">Uncharacterized protein</fullName>
    </submittedName>
</protein>
<evidence type="ECO:0000256" key="1">
    <source>
        <dbReference type="SAM" id="MobiDB-lite"/>
    </source>
</evidence>
<organism evidence="3 4">
    <name type="scientific">Aspergillus lucknowensis</name>
    <dbReference type="NCBI Taxonomy" id="176173"/>
    <lineage>
        <taxon>Eukaryota</taxon>
        <taxon>Fungi</taxon>
        <taxon>Dikarya</taxon>
        <taxon>Ascomycota</taxon>
        <taxon>Pezizomycotina</taxon>
        <taxon>Eurotiomycetes</taxon>
        <taxon>Eurotiomycetidae</taxon>
        <taxon>Eurotiales</taxon>
        <taxon>Aspergillaceae</taxon>
        <taxon>Aspergillus</taxon>
        <taxon>Aspergillus subgen. Nidulantes</taxon>
    </lineage>
</organism>
<feature type="transmembrane region" description="Helical" evidence="2">
    <location>
        <begin position="105"/>
        <end position="127"/>
    </location>
</feature>
<dbReference type="Proteomes" id="UP001610432">
    <property type="component" value="Unassembled WGS sequence"/>
</dbReference>
<proteinExistence type="predicted"/>
<feature type="transmembrane region" description="Helical" evidence="2">
    <location>
        <begin position="71"/>
        <end position="93"/>
    </location>
</feature>
<comment type="caution">
    <text evidence="3">The sequence shown here is derived from an EMBL/GenBank/DDBJ whole genome shotgun (WGS) entry which is preliminary data.</text>
</comment>
<feature type="transmembrane region" description="Helical" evidence="2">
    <location>
        <begin position="12"/>
        <end position="32"/>
    </location>
</feature>
<feature type="transmembrane region" description="Helical" evidence="2">
    <location>
        <begin position="147"/>
        <end position="167"/>
    </location>
</feature>
<feature type="region of interest" description="Disordered" evidence="1">
    <location>
        <begin position="274"/>
        <end position="297"/>
    </location>
</feature>
<dbReference type="EMBL" id="JBFXLQ010000061">
    <property type="protein sequence ID" value="KAL2862813.1"/>
    <property type="molecule type" value="Genomic_DNA"/>
</dbReference>
<gene>
    <name evidence="3" type="ORF">BJX67DRAFT_385287</name>
</gene>
<keyword evidence="2" id="KW-0812">Transmembrane</keyword>
<accession>A0ABR4LHA7</accession>
<feature type="transmembrane region" description="Helical" evidence="2">
    <location>
        <begin position="39"/>
        <end position="59"/>
    </location>
</feature>
<reference evidence="3 4" key="1">
    <citation type="submission" date="2024-07" db="EMBL/GenBank/DDBJ databases">
        <title>Section-level genome sequencing and comparative genomics of Aspergillus sections Usti and Cavernicolus.</title>
        <authorList>
            <consortium name="Lawrence Berkeley National Laboratory"/>
            <person name="Nybo J.L."/>
            <person name="Vesth T.C."/>
            <person name="Theobald S."/>
            <person name="Frisvad J.C."/>
            <person name="Larsen T.O."/>
            <person name="Kjaerboelling I."/>
            <person name="Rothschild-Mancinelli K."/>
            <person name="Lyhne E.K."/>
            <person name="Kogle M.E."/>
            <person name="Barry K."/>
            <person name="Clum A."/>
            <person name="Na H."/>
            <person name="Ledsgaard L."/>
            <person name="Lin J."/>
            <person name="Lipzen A."/>
            <person name="Kuo A."/>
            <person name="Riley R."/>
            <person name="Mondo S."/>
            <person name="Labutti K."/>
            <person name="Haridas S."/>
            <person name="Pangalinan J."/>
            <person name="Salamov A.A."/>
            <person name="Simmons B.A."/>
            <person name="Magnuson J.K."/>
            <person name="Chen J."/>
            <person name="Drula E."/>
            <person name="Henrissat B."/>
            <person name="Wiebenga A."/>
            <person name="Lubbers R.J."/>
            <person name="Gomes A.C."/>
            <person name="Macurrencykelacurrency M.R."/>
            <person name="Stajich J."/>
            <person name="Grigoriev I.V."/>
            <person name="Mortensen U.H."/>
            <person name="De Vries R.P."/>
            <person name="Baker S.E."/>
            <person name="Andersen M.R."/>
        </authorList>
    </citation>
    <scope>NUCLEOTIDE SEQUENCE [LARGE SCALE GENOMIC DNA]</scope>
    <source>
        <strain evidence="3 4">CBS 449.75</strain>
    </source>
</reference>
<keyword evidence="2" id="KW-0472">Membrane</keyword>
<keyword evidence="2" id="KW-1133">Transmembrane helix</keyword>
<dbReference type="GeneID" id="98148900"/>
<evidence type="ECO:0000256" key="2">
    <source>
        <dbReference type="SAM" id="Phobius"/>
    </source>
</evidence>
<keyword evidence="4" id="KW-1185">Reference proteome</keyword>
<evidence type="ECO:0000313" key="3">
    <source>
        <dbReference type="EMBL" id="KAL2862813.1"/>
    </source>
</evidence>
<name>A0ABR4LHA7_9EURO</name>